<accession>A0AAE5C694</accession>
<evidence type="ECO:0000313" key="2">
    <source>
        <dbReference type="Proteomes" id="UP000661163"/>
    </source>
</evidence>
<evidence type="ECO:0000313" key="1">
    <source>
        <dbReference type="EMBL" id="NEI53219.1"/>
    </source>
</evidence>
<name>A0AAE5C694_9HYPH</name>
<proteinExistence type="predicted"/>
<reference evidence="1 2" key="1">
    <citation type="submission" date="2019-12" db="EMBL/GenBank/DDBJ databases">
        <title>Rhizobium genotypes associated with high levels of biological nitrogen fixation by grain legumes in a temperate-maritime cropping system.</title>
        <authorList>
            <person name="Maluk M."/>
            <person name="Francesc Ferrando Molina F."/>
            <person name="Lopez Del Egido L."/>
            <person name="Lafos M."/>
            <person name="Langarica-Fuentes A."/>
            <person name="Gebre Yohannes G."/>
            <person name="Young M.W."/>
            <person name="Martin P."/>
            <person name="Gantlett R."/>
            <person name="Kenicer G."/>
            <person name="Hawes C."/>
            <person name="Begg G.S."/>
            <person name="Quilliam R.S."/>
            <person name="Squire G.R."/>
            <person name="Poole P.S."/>
            <person name="Young P.W."/>
            <person name="Iannetta P.M."/>
            <person name="James E.K."/>
        </authorList>
    </citation>
    <scope>NUCLEOTIDE SEQUENCE [LARGE SCALE GENOMIC DNA]</scope>
    <source>
        <strain evidence="1 2">JHI985</strain>
    </source>
</reference>
<sequence length="669" mass="75262">MKISRQSLLSLDFDLASNEHTVRIHPDILHSFDSWSSHTRVSPIWLYGDKTKSAPAGLEPSDVGLAFIANTNPASFVAHFGRDFLDGPEIGNVWVSLGSFNLIVVLKEENGAALIEEFCRSVSSTYELWTFKPADYDITNRSHTVGLMDFYPATVQSSTSSVEPIAKEIDQTEPHFQSILVELTALLSMAIKRSANQLPNLTKDFEVLAEAAFNFLIERPALRKKSGFGEPEKTRVLSGLQNINAGLSRLTSQALSGASPIAKTECHFWPHSLLGIGIANTGLRNIVAYISDIFEEFSFSDRTSLLLSTASQSEKATNDVPFAELAGFFPLDQIKPDARQRTMIPITYFSGRDGFKNSTFTTSAPLMSIQAGNAYEYSLVTITHEISHRIVAATIAKMLKPYDGNTPSYDKIISEISTPNRAHGALFFQNYILALVNIALENHAVDPDWQSNVDFLDTIILDFGEEFEEHLVHVFDFWYFFDRNYSRYITAIWCSWAVIPNIAARIEEYVVRTLIALSSNNVTKTDWVGESVAEMLTVFEELKARDALHLADEVIDLLTDKERLDEIVQRVHARQNVIRVFHSIFKSEILAGKLAEEPLPGKRPAKRSRDLKKGEQKYNFREREFSVSKFGNAIKFLKQYAADDKAQPNKSAWVLLMLAFNMYRSREHG</sequence>
<dbReference type="AlphaFoldDB" id="A0AAE5C694"/>
<organism evidence="1 2">
    <name type="scientific">Rhizobium ruizarguesonis</name>
    <dbReference type="NCBI Taxonomy" id="2081791"/>
    <lineage>
        <taxon>Bacteria</taxon>
        <taxon>Pseudomonadati</taxon>
        <taxon>Pseudomonadota</taxon>
        <taxon>Alphaproteobacteria</taxon>
        <taxon>Hyphomicrobiales</taxon>
        <taxon>Rhizobiaceae</taxon>
        <taxon>Rhizobium/Agrobacterium group</taxon>
        <taxon>Rhizobium</taxon>
    </lineage>
</organism>
<dbReference type="EMBL" id="WUFC01000072">
    <property type="protein sequence ID" value="NEI53219.1"/>
    <property type="molecule type" value="Genomic_DNA"/>
</dbReference>
<gene>
    <name evidence="1" type="ORF">GR217_37160</name>
</gene>
<dbReference type="Proteomes" id="UP000661163">
    <property type="component" value="Unassembled WGS sequence"/>
</dbReference>
<dbReference type="RefSeq" id="WP_018497393.1">
    <property type="nucleotide sequence ID" value="NZ_WUFC01000072.1"/>
</dbReference>
<protein>
    <submittedName>
        <fullName evidence="1">Uncharacterized protein</fullName>
    </submittedName>
</protein>
<comment type="caution">
    <text evidence="1">The sequence shown here is derived from an EMBL/GenBank/DDBJ whole genome shotgun (WGS) entry which is preliminary data.</text>
</comment>